<name>A0A0F9K3T5_9ZZZZ</name>
<comment type="caution">
    <text evidence="1">The sequence shown here is derived from an EMBL/GenBank/DDBJ whole genome shotgun (WGS) entry which is preliminary data.</text>
</comment>
<protein>
    <submittedName>
        <fullName evidence="1">Uncharacterized protein</fullName>
    </submittedName>
</protein>
<sequence length="24" mass="2604">MWIAGSRRFKGKTIIIKGTGRGIG</sequence>
<proteinExistence type="predicted"/>
<dbReference type="EMBL" id="LAZR01016117">
    <property type="protein sequence ID" value="KKM05898.1"/>
    <property type="molecule type" value="Genomic_DNA"/>
</dbReference>
<organism evidence="1">
    <name type="scientific">marine sediment metagenome</name>
    <dbReference type="NCBI Taxonomy" id="412755"/>
    <lineage>
        <taxon>unclassified sequences</taxon>
        <taxon>metagenomes</taxon>
        <taxon>ecological metagenomes</taxon>
    </lineage>
</organism>
<gene>
    <name evidence="1" type="ORF">LCGC14_1749480</name>
</gene>
<feature type="non-terminal residue" evidence="1">
    <location>
        <position position="24"/>
    </location>
</feature>
<evidence type="ECO:0000313" key="1">
    <source>
        <dbReference type="EMBL" id="KKM05898.1"/>
    </source>
</evidence>
<accession>A0A0F9K3T5</accession>
<dbReference type="AlphaFoldDB" id="A0A0F9K3T5"/>
<reference evidence="1" key="1">
    <citation type="journal article" date="2015" name="Nature">
        <title>Complex archaea that bridge the gap between prokaryotes and eukaryotes.</title>
        <authorList>
            <person name="Spang A."/>
            <person name="Saw J.H."/>
            <person name="Jorgensen S.L."/>
            <person name="Zaremba-Niedzwiedzka K."/>
            <person name="Martijn J."/>
            <person name="Lind A.E."/>
            <person name="van Eijk R."/>
            <person name="Schleper C."/>
            <person name="Guy L."/>
            <person name="Ettema T.J."/>
        </authorList>
    </citation>
    <scope>NUCLEOTIDE SEQUENCE</scope>
</reference>